<evidence type="ECO:0000256" key="6">
    <source>
        <dbReference type="ARBA" id="ARBA00022694"/>
    </source>
</evidence>
<evidence type="ECO:0000256" key="3">
    <source>
        <dbReference type="ARBA" id="ARBA00012584"/>
    </source>
</evidence>
<evidence type="ECO:0000256" key="1">
    <source>
        <dbReference type="ARBA" id="ARBA00004496"/>
    </source>
</evidence>
<dbReference type="Pfam" id="PF01300">
    <property type="entry name" value="Sua5_yciO_yrdC"/>
    <property type="match status" value="1"/>
</dbReference>
<keyword evidence="7" id="KW-0548">Nucleotidyltransferase</keyword>
<dbReference type="GO" id="GO:0008033">
    <property type="term" value="P:tRNA processing"/>
    <property type="evidence" value="ECO:0007669"/>
    <property type="project" value="UniProtKB-KW"/>
</dbReference>
<dbReference type="PANTHER" id="PTHR17490:SF16">
    <property type="entry name" value="THREONYLCARBAMOYL-AMP SYNTHASE"/>
    <property type="match status" value="1"/>
</dbReference>
<dbReference type="EC" id="2.7.7.87" evidence="3"/>
<keyword evidence="8" id="KW-0547">Nucleotide-binding</keyword>
<dbReference type="HOGENOM" id="CLU_031397_3_1_7"/>
<dbReference type="GO" id="GO:0003725">
    <property type="term" value="F:double-stranded RNA binding"/>
    <property type="evidence" value="ECO:0007669"/>
    <property type="project" value="InterPro"/>
</dbReference>
<dbReference type="InterPro" id="IPR017945">
    <property type="entry name" value="DHBP_synth_RibB-like_a/b_dom"/>
</dbReference>
<dbReference type="PROSITE" id="PS51163">
    <property type="entry name" value="YRDC"/>
    <property type="match status" value="1"/>
</dbReference>
<evidence type="ECO:0000256" key="2">
    <source>
        <dbReference type="ARBA" id="ARBA00007663"/>
    </source>
</evidence>
<keyword evidence="6" id="KW-0819">tRNA processing</keyword>
<comment type="similarity">
    <text evidence="2">Belongs to the SUA5 family.</text>
</comment>
<keyword evidence="9" id="KW-0067">ATP-binding</keyword>
<dbReference type="NCBIfam" id="TIGR00057">
    <property type="entry name" value="L-threonylcarbamoyladenylate synthase"/>
    <property type="match status" value="1"/>
</dbReference>
<gene>
    <name evidence="13" type="ordered locus">A2cp1_1501</name>
</gene>
<evidence type="ECO:0000256" key="9">
    <source>
        <dbReference type="ARBA" id="ARBA00022840"/>
    </source>
</evidence>
<name>B8J4Z0_ANAD2</name>
<comment type="catalytic activity">
    <reaction evidence="11">
        <text>L-threonine + hydrogencarbonate + ATP = L-threonylcarbamoyladenylate + diphosphate + H2O</text>
        <dbReference type="Rhea" id="RHEA:36407"/>
        <dbReference type="ChEBI" id="CHEBI:15377"/>
        <dbReference type="ChEBI" id="CHEBI:17544"/>
        <dbReference type="ChEBI" id="CHEBI:30616"/>
        <dbReference type="ChEBI" id="CHEBI:33019"/>
        <dbReference type="ChEBI" id="CHEBI:57926"/>
        <dbReference type="ChEBI" id="CHEBI:73682"/>
        <dbReference type="EC" id="2.7.7.87"/>
    </reaction>
</comment>
<evidence type="ECO:0000256" key="11">
    <source>
        <dbReference type="ARBA" id="ARBA00048366"/>
    </source>
</evidence>
<reference evidence="13" key="1">
    <citation type="submission" date="2009-01" db="EMBL/GenBank/DDBJ databases">
        <title>Complete sequence of Anaeromyxobacter dehalogenans 2CP-1.</title>
        <authorList>
            <consortium name="US DOE Joint Genome Institute"/>
            <person name="Lucas S."/>
            <person name="Copeland A."/>
            <person name="Lapidus A."/>
            <person name="Glavina del Rio T."/>
            <person name="Dalin E."/>
            <person name="Tice H."/>
            <person name="Bruce D."/>
            <person name="Goodwin L."/>
            <person name="Pitluck S."/>
            <person name="Saunders E."/>
            <person name="Brettin T."/>
            <person name="Detter J.C."/>
            <person name="Han C."/>
            <person name="Larimer F."/>
            <person name="Land M."/>
            <person name="Hauser L."/>
            <person name="Kyrpides N."/>
            <person name="Ovchinnikova G."/>
            <person name="Beliaev A.S."/>
            <person name="Richardson P."/>
        </authorList>
    </citation>
    <scope>NUCLEOTIDE SEQUENCE</scope>
    <source>
        <strain evidence="13">2CP-1</strain>
    </source>
</reference>
<evidence type="ECO:0000256" key="4">
    <source>
        <dbReference type="ARBA" id="ARBA00022490"/>
    </source>
</evidence>
<dbReference type="GO" id="GO:0000049">
    <property type="term" value="F:tRNA binding"/>
    <property type="evidence" value="ECO:0007669"/>
    <property type="project" value="TreeGrafter"/>
</dbReference>
<evidence type="ECO:0000256" key="10">
    <source>
        <dbReference type="ARBA" id="ARBA00029774"/>
    </source>
</evidence>
<evidence type="ECO:0000256" key="8">
    <source>
        <dbReference type="ARBA" id="ARBA00022741"/>
    </source>
</evidence>
<keyword evidence="14" id="KW-1185">Reference proteome</keyword>
<feature type="domain" description="YrdC-like" evidence="12">
    <location>
        <begin position="6"/>
        <end position="191"/>
    </location>
</feature>
<dbReference type="InterPro" id="IPR006070">
    <property type="entry name" value="Sua5-like_dom"/>
</dbReference>
<dbReference type="Proteomes" id="UP000007089">
    <property type="component" value="Chromosome"/>
</dbReference>
<keyword evidence="5" id="KW-0808">Transferase</keyword>
<comment type="subcellular location">
    <subcellularLocation>
        <location evidence="1">Cytoplasm</location>
    </subcellularLocation>
</comment>
<dbReference type="GO" id="GO:0005524">
    <property type="term" value="F:ATP binding"/>
    <property type="evidence" value="ECO:0007669"/>
    <property type="project" value="UniProtKB-KW"/>
</dbReference>
<dbReference type="GO" id="GO:0006450">
    <property type="term" value="P:regulation of translational fidelity"/>
    <property type="evidence" value="ECO:0007669"/>
    <property type="project" value="TreeGrafter"/>
</dbReference>
<evidence type="ECO:0000256" key="5">
    <source>
        <dbReference type="ARBA" id="ARBA00022679"/>
    </source>
</evidence>
<evidence type="ECO:0000259" key="12">
    <source>
        <dbReference type="PROSITE" id="PS51163"/>
    </source>
</evidence>
<evidence type="ECO:0000313" key="14">
    <source>
        <dbReference type="Proteomes" id="UP000007089"/>
    </source>
</evidence>
<dbReference type="GO" id="GO:0061710">
    <property type="term" value="F:L-threonylcarbamoyladenylate synthase"/>
    <property type="evidence" value="ECO:0007669"/>
    <property type="project" value="UniProtKB-EC"/>
</dbReference>
<dbReference type="InterPro" id="IPR050156">
    <property type="entry name" value="TC-AMP_synthase_SUA5"/>
</dbReference>
<proteinExistence type="inferred from homology"/>
<dbReference type="Gene3D" id="3.90.870.10">
    <property type="entry name" value="DHBP synthase"/>
    <property type="match status" value="1"/>
</dbReference>
<keyword evidence="4" id="KW-0963">Cytoplasm</keyword>
<sequence length="212" mass="21113">MDAQLEARVAEAAAVLRAGGIVVYPTETFYGLGALASDDAALVRLAAAKLRPEGKPLPLVAADREQVDRVASLEGAAARLAGRLWPGPLTLVLPARPGLSEAITAGSGTVGVRIPGSEVARALARMAGGALVSTSANLSGGPPPDRVEALDAALRGQVDHVLDAGPTPGGLPSTVVAIAGETLRVVRPGAVSIEQVTAALGGPTGALHRTGP</sequence>
<organism evidence="13 14">
    <name type="scientific">Anaeromyxobacter dehalogenans (strain ATCC BAA-258 / DSM 21875 / 2CP-1)</name>
    <dbReference type="NCBI Taxonomy" id="455488"/>
    <lineage>
        <taxon>Bacteria</taxon>
        <taxon>Pseudomonadati</taxon>
        <taxon>Myxococcota</taxon>
        <taxon>Myxococcia</taxon>
        <taxon>Myxococcales</taxon>
        <taxon>Cystobacterineae</taxon>
        <taxon>Anaeromyxobacteraceae</taxon>
        <taxon>Anaeromyxobacter</taxon>
    </lineage>
</organism>
<dbReference type="PANTHER" id="PTHR17490">
    <property type="entry name" value="SUA5"/>
    <property type="match status" value="1"/>
</dbReference>
<dbReference type="RefSeq" id="WP_012632785.1">
    <property type="nucleotide sequence ID" value="NC_011891.1"/>
</dbReference>
<dbReference type="SUPFAM" id="SSF55821">
    <property type="entry name" value="YrdC/RibB"/>
    <property type="match status" value="1"/>
</dbReference>
<evidence type="ECO:0000256" key="7">
    <source>
        <dbReference type="ARBA" id="ARBA00022695"/>
    </source>
</evidence>
<dbReference type="GO" id="GO:0005737">
    <property type="term" value="C:cytoplasm"/>
    <property type="evidence" value="ECO:0007669"/>
    <property type="project" value="UniProtKB-SubCell"/>
</dbReference>
<protein>
    <recommendedName>
        <fullName evidence="10">L-threonylcarbamoyladenylate synthase</fullName>
        <ecNumber evidence="3">2.7.7.87</ecNumber>
    </recommendedName>
    <alternativeName>
        <fullName evidence="10">L-threonylcarbamoyladenylate synthase</fullName>
    </alternativeName>
</protein>
<evidence type="ECO:0000313" key="13">
    <source>
        <dbReference type="EMBL" id="ACL64845.1"/>
    </source>
</evidence>
<dbReference type="EMBL" id="CP001359">
    <property type="protein sequence ID" value="ACL64845.1"/>
    <property type="molecule type" value="Genomic_DNA"/>
</dbReference>
<accession>B8J4Z0</accession>
<dbReference type="KEGG" id="acp:A2cp1_1501"/>
<dbReference type="AlphaFoldDB" id="B8J4Z0"/>